<dbReference type="InterPro" id="IPR032555">
    <property type="entry name" value="DUF4937"/>
</dbReference>
<dbReference type="Proteomes" id="UP000422232">
    <property type="component" value="Chromosome"/>
</dbReference>
<sequence>MLVQWICGEVVDNQREAFAKQQNDWQNALKAASGFVAQAGGWDSHNEDDVSVLDFWQDRASFEQFNQRPHIELCGVGDNQSCQLLSSSVFELSLMISGDYDDFFKAIAHCAVMRVAECTVKEDCVDHFLNAQQTIWAPGLKAAHALCAAVMQDIHNPMHHFVVSLWKDEKEHKNYTLRSLPVLRSQSEILKDVDFIWGKLVNFSPGWMILKAQA</sequence>
<proteinExistence type="predicted"/>
<dbReference type="GeneID" id="66740259"/>
<dbReference type="InterPro" id="IPR011008">
    <property type="entry name" value="Dimeric_a/b-barrel"/>
</dbReference>
<name>A0A9Q5VC76_PISSA</name>
<keyword evidence="2" id="KW-1185">Reference proteome</keyword>
<dbReference type="AlphaFoldDB" id="A0A9Q5VC76"/>
<protein>
    <submittedName>
        <fullName evidence="1">Cyanobacterial protein</fullName>
    </submittedName>
</protein>
<dbReference type="Gene3D" id="3.30.70.100">
    <property type="match status" value="1"/>
</dbReference>
<gene>
    <name evidence="1" type="ORF">Psal009_02606</name>
</gene>
<evidence type="ECO:0000313" key="2">
    <source>
        <dbReference type="Proteomes" id="UP000422232"/>
    </source>
</evidence>
<evidence type="ECO:0000313" key="1">
    <source>
        <dbReference type="EMBL" id="QGO06691.1"/>
    </source>
</evidence>
<dbReference type="EMBL" id="CP038908">
    <property type="protein sequence ID" value="QGO06691.1"/>
    <property type="molecule type" value="Genomic_DNA"/>
</dbReference>
<dbReference type="SUPFAM" id="SSF54909">
    <property type="entry name" value="Dimeric alpha+beta barrel"/>
    <property type="match status" value="2"/>
</dbReference>
<organism evidence="1 2">
    <name type="scientific">Piscirickettsia salmonis</name>
    <dbReference type="NCBI Taxonomy" id="1238"/>
    <lineage>
        <taxon>Bacteria</taxon>
        <taxon>Pseudomonadati</taxon>
        <taxon>Pseudomonadota</taxon>
        <taxon>Gammaproteobacteria</taxon>
        <taxon>Thiotrichales</taxon>
        <taxon>Piscirickettsiaceae</taxon>
        <taxon>Piscirickettsia</taxon>
    </lineage>
</organism>
<reference evidence="1 2" key="1">
    <citation type="submission" date="2019-04" db="EMBL/GenBank/DDBJ databases">
        <title>Complete genome sequencing of Piscirickettsia salmonis strain Psal-009.</title>
        <authorList>
            <person name="Schober I."/>
            <person name="Bunk B."/>
            <person name="Sproer C."/>
            <person name="Carril G.P."/>
            <person name="Riedel T."/>
            <person name="Flores-Herrera P.A."/>
            <person name="Nourdin-Galindo G."/>
            <person name="Marshall S.H."/>
            <person name="Overmann J."/>
        </authorList>
    </citation>
    <scope>NUCLEOTIDE SEQUENCE [LARGE SCALE GENOMIC DNA]</scope>
    <source>
        <strain evidence="1 2">Psal-009</strain>
    </source>
</reference>
<dbReference type="Pfam" id="PF16291">
    <property type="entry name" value="DUF4937"/>
    <property type="match status" value="1"/>
</dbReference>
<dbReference type="RefSeq" id="WP_016210723.1">
    <property type="nucleotide sequence ID" value="NZ_CP012413.1"/>
</dbReference>
<accession>A0A9Q5VC76</accession>